<sequence>MLTHVKDVCQIWLLKGQRPSFPSELHCVPIQHFICMCGAILYSGEMLVHIFWGCFIFNALWDTKISRKSDFFGKMFTFFLLGT</sequence>
<dbReference type="EMBL" id="WNYA01061805">
    <property type="protein sequence ID" value="KAG8535626.1"/>
    <property type="molecule type" value="Genomic_DNA"/>
</dbReference>
<evidence type="ECO:0000313" key="2">
    <source>
        <dbReference type="EMBL" id="KAG8535626.1"/>
    </source>
</evidence>
<proteinExistence type="predicted"/>
<name>A0AAV6YNN1_ENGPU</name>
<protein>
    <submittedName>
        <fullName evidence="2">Uncharacterized protein</fullName>
    </submittedName>
</protein>
<dbReference type="Proteomes" id="UP000824782">
    <property type="component" value="Unassembled WGS sequence"/>
</dbReference>
<accession>A0AAV6YNN1</accession>
<gene>
    <name evidence="2" type="ORF">GDO81_028131</name>
</gene>
<keyword evidence="3" id="KW-1185">Reference proteome</keyword>
<feature type="transmembrane region" description="Helical" evidence="1">
    <location>
        <begin position="30"/>
        <end position="61"/>
    </location>
</feature>
<evidence type="ECO:0000256" key="1">
    <source>
        <dbReference type="SAM" id="Phobius"/>
    </source>
</evidence>
<keyword evidence="1" id="KW-0812">Transmembrane</keyword>
<comment type="caution">
    <text evidence="2">The sequence shown here is derived from an EMBL/GenBank/DDBJ whole genome shotgun (WGS) entry which is preliminary data.</text>
</comment>
<keyword evidence="1" id="KW-0472">Membrane</keyword>
<reference evidence="2" key="1">
    <citation type="thesis" date="2020" institute="ProQuest LLC" country="789 East Eisenhower Parkway, Ann Arbor, MI, USA">
        <title>Comparative Genomics and Chromosome Evolution.</title>
        <authorList>
            <person name="Mudd A.B."/>
        </authorList>
    </citation>
    <scope>NUCLEOTIDE SEQUENCE</scope>
    <source>
        <strain evidence="2">237g6f4</strain>
        <tissue evidence="2">Blood</tissue>
    </source>
</reference>
<evidence type="ECO:0000313" key="3">
    <source>
        <dbReference type="Proteomes" id="UP000824782"/>
    </source>
</evidence>
<keyword evidence="1" id="KW-1133">Transmembrane helix</keyword>
<organism evidence="2 3">
    <name type="scientific">Engystomops pustulosus</name>
    <name type="common">Tungara frog</name>
    <name type="synonym">Physalaemus pustulosus</name>
    <dbReference type="NCBI Taxonomy" id="76066"/>
    <lineage>
        <taxon>Eukaryota</taxon>
        <taxon>Metazoa</taxon>
        <taxon>Chordata</taxon>
        <taxon>Craniata</taxon>
        <taxon>Vertebrata</taxon>
        <taxon>Euteleostomi</taxon>
        <taxon>Amphibia</taxon>
        <taxon>Batrachia</taxon>
        <taxon>Anura</taxon>
        <taxon>Neobatrachia</taxon>
        <taxon>Hyloidea</taxon>
        <taxon>Leptodactylidae</taxon>
        <taxon>Leiuperinae</taxon>
        <taxon>Engystomops</taxon>
    </lineage>
</organism>
<dbReference type="AlphaFoldDB" id="A0AAV6YNN1"/>